<feature type="region of interest" description="Disordered" evidence="1">
    <location>
        <begin position="1"/>
        <end position="32"/>
    </location>
</feature>
<name>A0ABR1IP51_9AGAR</name>
<evidence type="ECO:0000256" key="1">
    <source>
        <dbReference type="SAM" id="MobiDB-lite"/>
    </source>
</evidence>
<accession>A0ABR1IP51</accession>
<evidence type="ECO:0000313" key="3">
    <source>
        <dbReference type="Proteomes" id="UP001498398"/>
    </source>
</evidence>
<dbReference type="EMBL" id="JBANRG010000083">
    <property type="protein sequence ID" value="KAK7437691.1"/>
    <property type="molecule type" value="Genomic_DNA"/>
</dbReference>
<protein>
    <submittedName>
        <fullName evidence="2">Uncharacterized protein</fullName>
    </submittedName>
</protein>
<organism evidence="2 3">
    <name type="scientific">Marasmiellus scandens</name>
    <dbReference type="NCBI Taxonomy" id="2682957"/>
    <lineage>
        <taxon>Eukaryota</taxon>
        <taxon>Fungi</taxon>
        <taxon>Dikarya</taxon>
        <taxon>Basidiomycota</taxon>
        <taxon>Agaricomycotina</taxon>
        <taxon>Agaricomycetes</taxon>
        <taxon>Agaricomycetidae</taxon>
        <taxon>Agaricales</taxon>
        <taxon>Marasmiineae</taxon>
        <taxon>Omphalotaceae</taxon>
        <taxon>Marasmiellus</taxon>
    </lineage>
</organism>
<keyword evidence="3" id="KW-1185">Reference proteome</keyword>
<sequence>MAQTWPNITNLNGPANFNTGANQHNNQGNRGRLIENQGKYNENNFGNGTPDLPGDVKVAFDEHFCPAVIEFVGCSKNAWNTPTSKELETIWVKVMPDPFKDQFSEFEPTIRKLVTEVLVSWRDSIASKAVETLAKVFYDQKLKSGSEKQKTYIREQTSGEYWKRAYYFPPGSKTTNGVPTGVFQSMIVSQTFSAHFEAIQSIPEDQRLKAHPVEALILTILAIERAFAISIEGGESNSHGKFIPTGHKVKPEELRAIFGKNQRGVDRISVGLWSNIIAAAKAHLEVNVGISGAMGIGKQGENKELPPDLVY</sequence>
<dbReference type="Proteomes" id="UP001498398">
    <property type="component" value="Unassembled WGS sequence"/>
</dbReference>
<feature type="compositionally biased region" description="Polar residues" evidence="1">
    <location>
        <begin position="1"/>
        <end position="29"/>
    </location>
</feature>
<reference evidence="2 3" key="1">
    <citation type="submission" date="2024-01" db="EMBL/GenBank/DDBJ databases">
        <title>A draft genome for the cacao thread blight pathogen Marasmiellus scandens.</title>
        <authorList>
            <person name="Baruah I.K."/>
            <person name="Leung J."/>
            <person name="Bukari Y."/>
            <person name="Amoako-Attah I."/>
            <person name="Meinhardt L.W."/>
            <person name="Bailey B.A."/>
            <person name="Cohen S.P."/>
        </authorList>
    </citation>
    <scope>NUCLEOTIDE SEQUENCE [LARGE SCALE GENOMIC DNA]</scope>
    <source>
        <strain evidence="2 3">GH-19</strain>
    </source>
</reference>
<gene>
    <name evidence="2" type="ORF">VKT23_018407</name>
</gene>
<proteinExistence type="predicted"/>
<evidence type="ECO:0000313" key="2">
    <source>
        <dbReference type="EMBL" id="KAK7437691.1"/>
    </source>
</evidence>
<comment type="caution">
    <text evidence="2">The sequence shown here is derived from an EMBL/GenBank/DDBJ whole genome shotgun (WGS) entry which is preliminary data.</text>
</comment>